<dbReference type="GO" id="GO:1901605">
    <property type="term" value="P:alpha-amino acid metabolic process"/>
    <property type="evidence" value="ECO:0007669"/>
    <property type="project" value="UniProtKB-ARBA"/>
</dbReference>
<name>A0A841DKA1_9ACTN</name>
<dbReference type="InterPro" id="IPR036052">
    <property type="entry name" value="TrpB-like_PALP_sf"/>
</dbReference>
<feature type="domain" description="Tryptophan synthase beta chain-like PALP" evidence="6">
    <location>
        <begin position="25"/>
        <end position="293"/>
    </location>
</feature>
<keyword evidence="7" id="KW-0378">Hydrolase</keyword>
<reference evidence="7 8" key="1">
    <citation type="submission" date="2020-08" db="EMBL/GenBank/DDBJ databases">
        <title>Sequencing the genomes of 1000 actinobacteria strains.</title>
        <authorList>
            <person name="Klenk H.-P."/>
        </authorList>
    </citation>
    <scope>NUCLEOTIDE SEQUENCE [LARGE SCALE GENOMIC DNA]</scope>
    <source>
        <strain evidence="7 8">DSM 17294</strain>
    </source>
</reference>
<dbReference type="Gene3D" id="3.40.50.1100">
    <property type="match status" value="2"/>
</dbReference>
<dbReference type="InterPro" id="IPR027278">
    <property type="entry name" value="ACCD_DCysDesulf"/>
</dbReference>
<feature type="modified residue" description="N6-(pyridoxal phosphate)lysine" evidence="5">
    <location>
        <position position="46"/>
    </location>
</feature>
<comment type="similarity">
    <text evidence="2">Belongs to the ACC deaminase/D-cysteine desulfhydrase family.</text>
</comment>
<evidence type="ECO:0000313" key="8">
    <source>
        <dbReference type="Proteomes" id="UP000558997"/>
    </source>
</evidence>
<evidence type="ECO:0000313" key="7">
    <source>
        <dbReference type="EMBL" id="MBB5977495.1"/>
    </source>
</evidence>
<gene>
    <name evidence="7" type="ORF">HDA44_000836</name>
</gene>
<dbReference type="PANTHER" id="PTHR43780:SF2">
    <property type="entry name" value="1-AMINOCYCLOPROPANE-1-CARBOXYLATE DEAMINASE-RELATED"/>
    <property type="match status" value="1"/>
</dbReference>
<dbReference type="Pfam" id="PF00291">
    <property type="entry name" value="PALP"/>
    <property type="match status" value="1"/>
</dbReference>
<dbReference type="InterPro" id="IPR001926">
    <property type="entry name" value="TrpB-like_PALP"/>
</dbReference>
<sequence>MEELRVLAPRLPSPVSELVDDRLTGAGVRVVLKRDDLIHPEIPGNKWRKLKYNVSAARDQGFRTLLTFGGAYSNHIRATAAAGYYGDFDTIGVIRGEEHLPLNPSLAYAEARGMRLTYLDRTTYRAKTTEPVISDLHQEFGDFCLLPEGGSNKKAVVGCAELTAELTEPFDALFCAVGTGGTLAGIAAGLAEDQMVIGVPVLKGATSLEDEIVQLQRSAYGGRAGNWRLESDYHFGGYAKRTAELDAFIEEFEERHGVLLDWVYEAKMMYALFDLVRGGAFAAGTAIVALISGSGTVPEV</sequence>
<evidence type="ECO:0000259" key="6">
    <source>
        <dbReference type="Pfam" id="PF00291"/>
    </source>
</evidence>
<proteinExistence type="inferred from homology"/>
<evidence type="ECO:0000256" key="1">
    <source>
        <dbReference type="ARBA" id="ARBA00001933"/>
    </source>
</evidence>
<evidence type="ECO:0000256" key="5">
    <source>
        <dbReference type="PIRSR" id="PIRSR006278-2"/>
    </source>
</evidence>
<dbReference type="RefSeq" id="WP_337905622.1">
    <property type="nucleotide sequence ID" value="NZ_BAAAVN010000010.1"/>
</dbReference>
<dbReference type="GO" id="GO:0008660">
    <property type="term" value="F:1-aminocyclopropane-1-carboxylate deaminase activity"/>
    <property type="evidence" value="ECO:0007669"/>
    <property type="project" value="UniProtKB-EC"/>
</dbReference>
<dbReference type="AlphaFoldDB" id="A0A841DKA1"/>
<evidence type="ECO:0000256" key="2">
    <source>
        <dbReference type="ARBA" id="ARBA00008639"/>
    </source>
</evidence>
<dbReference type="PANTHER" id="PTHR43780">
    <property type="entry name" value="1-AMINOCYCLOPROPANE-1-CARBOXYLATE DEAMINASE-RELATED"/>
    <property type="match status" value="1"/>
</dbReference>
<feature type="active site" description="Nucleophile" evidence="4">
    <location>
        <position position="73"/>
    </location>
</feature>
<keyword evidence="8" id="KW-1185">Reference proteome</keyword>
<evidence type="ECO:0000256" key="4">
    <source>
        <dbReference type="PIRSR" id="PIRSR006278-1"/>
    </source>
</evidence>
<dbReference type="EMBL" id="JACHNF010000001">
    <property type="protein sequence ID" value="MBB5977495.1"/>
    <property type="molecule type" value="Genomic_DNA"/>
</dbReference>
<dbReference type="PIRSF" id="PIRSF006278">
    <property type="entry name" value="ACCD_DCysDesulf"/>
    <property type="match status" value="1"/>
</dbReference>
<evidence type="ECO:0000256" key="3">
    <source>
        <dbReference type="ARBA" id="ARBA00022898"/>
    </source>
</evidence>
<dbReference type="GO" id="GO:0019148">
    <property type="term" value="F:D-cysteine desulfhydrase activity"/>
    <property type="evidence" value="ECO:0007669"/>
    <property type="project" value="TreeGrafter"/>
</dbReference>
<dbReference type="Proteomes" id="UP000558997">
    <property type="component" value="Unassembled WGS sequence"/>
</dbReference>
<organism evidence="7 8">
    <name type="scientific">Kribbella solani</name>
    <dbReference type="NCBI Taxonomy" id="236067"/>
    <lineage>
        <taxon>Bacteria</taxon>
        <taxon>Bacillati</taxon>
        <taxon>Actinomycetota</taxon>
        <taxon>Actinomycetes</taxon>
        <taxon>Propionibacteriales</taxon>
        <taxon>Kribbellaceae</taxon>
        <taxon>Kribbella</taxon>
    </lineage>
</organism>
<comment type="cofactor">
    <cofactor evidence="1">
        <name>pyridoxal 5'-phosphate</name>
        <dbReference type="ChEBI" id="CHEBI:597326"/>
    </cofactor>
</comment>
<protein>
    <submittedName>
        <fullName evidence="7">1-aminocyclopropane-1-carboxylate deaminase</fullName>
        <ecNumber evidence="7">3.5.99.7</ecNumber>
    </submittedName>
</protein>
<comment type="caution">
    <text evidence="7">The sequence shown here is derived from an EMBL/GenBank/DDBJ whole genome shotgun (WGS) entry which is preliminary data.</text>
</comment>
<dbReference type="EC" id="3.5.99.7" evidence="7"/>
<keyword evidence="3 5" id="KW-0663">Pyridoxal phosphate</keyword>
<dbReference type="SUPFAM" id="SSF53686">
    <property type="entry name" value="Tryptophan synthase beta subunit-like PLP-dependent enzymes"/>
    <property type="match status" value="1"/>
</dbReference>
<accession>A0A841DKA1</accession>